<evidence type="ECO:0000256" key="3">
    <source>
        <dbReference type="PIRSR" id="PIRSR000137-2"/>
    </source>
</evidence>
<dbReference type="SUPFAM" id="SSF54373">
    <property type="entry name" value="FAD-linked reductases, C-terminal domain"/>
    <property type="match status" value="1"/>
</dbReference>
<evidence type="ECO:0000313" key="7">
    <source>
        <dbReference type="Proteomes" id="UP000094444"/>
    </source>
</evidence>
<evidence type="ECO:0000256" key="4">
    <source>
        <dbReference type="SAM" id="MobiDB-lite"/>
    </source>
</evidence>
<feature type="compositionally biased region" description="Polar residues" evidence="4">
    <location>
        <begin position="309"/>
        <end position="320"/>
    </location>
</feature>
<dbReference type="Pfam" id="PF05199">
    <property type="entry name" value="GMC_oxred_C"/>
    <property type="match status" value="1"/>
</dbReference>
<dbReference type="GO" id="GO:0016614">
    <property type="term" value="F:oxidoreductase activity, acting on CH-OH group of donors"/>
    <property type="evidence" value="ECO:0007669"/>
    <property type="project" value="InterPro"/>
</dbReference>
<evidence type="ECO:0000313" key="6">
    <source>
        <dbReference type="EMBL" id="POS76991.1"/>
    </source>
</evidence>
<organism evidence="6 7">
    <name type="scientific">Diaporthe helianthi</name>
    <dbReference type="NCBI Taxonomy" id="158607"/>
    <lineage>
        <taxon>Eukaryota</taxon>
        <taxon>Fungi</taxon>
        <taxon>Dikarya</taxon>
        <taxon>Ascomycota</taxon>
        <taxon>Pezizomycotina</taxon>
        <taxon>Sordariomycetes</taxon>
        <taxon>Sordariomycetidae</taxon>
        <taxon>Diaporthales</taxon>
        <taxon>Diaporthaceae</taxon>
        <taxon>Diaporthe</taxon>
    </lineage>
</organism>
<dbReference type="InterPro" id="IPR012132">
    <property type="entry name" value="GMC_OxRdtase"/>
</dbReference>
<keyword evidence="3" id="KW-0285">Flavoprotein</keyword>
<feature type="region of interest" description="Disordered" evidence="4">
    <location>
        <begin position="298"/>
        <end position="328"/>
    </location>
</feature>
<comment type="caution">
    <text evidence="6">The sequence shown here is derived from an EMBL/GenBank/DDBJ whole genome shotgun (WGS) entry which is preliminary data.</text>
</comment>
<feature type="binding site" evidence="3">
    <location>
        <position position="25"/>
    </location>
    <ligand>
        <name>FAD</name>
        <dbReference type="ChEBI" id="CHEBI:57692"/>
    </ligand>
</feature>
<dbReference type="PANTHER" id="PTHR11552">
    <property type="entry name" value="GLUCOSE-METHANOL-CHOLINE GMC OXIDOREDUCTASE"/>
    <property type="match status" value="1"/>
</dbReference>
<sequence length="416" mass="46003">MQAFLDKKLARERSDRLTICTGVIVSRLDIDGPAGLVRSVQIQPSQGHEKDQKKFSVKASREVILCSGAICTPQILLLSGIGPKTLGSETEDSLDIPIVKELPAVGTMFSDHYSFPIMLELPKKETFHVLESIWGLWHMLLWLFVGKGLFAQTAMATAAYLRTGAIDPETMSVKARQEDGMDNMDASQPANRPNVEIMVMPINGLERHVPGHALFNLHPTIIQPFATGSITLKSKNALDNPRIVYPMFTDERDLAAARLAVRFTMRVAAEFQVSGYPYPAPFAFAPGNRPDLLSEWEQTGDEWSAPKPTASTTKPASQPASDGKTWKDVTDGEIDDYVKRVSHTSLHPVCTCPMSNEESSGVVNQQLRVHGFKNLRIADASVFPRVPTSHTMIPVMMIAERCANFIKEDWKASRMA</sequence>
<dbReference type="Proteomes" id="UP000094444">
    <property type="component" value="Unassembled WGS sequence"/>
</dbReference>
<dbReference type="AlphaFoldDB" id="A0A2P5I3D6"/>
<dbReference type="Gene3D" id="3.30.560.10">
    <property type="entry name" value="Glucose Oxidase, domain 3"/>
    <property type="match status" value="2"/>
</dbReference>
<name>A0A2P5I3D6_DIAHE</name>
<keyword evidence="7" id="KW-1185">Reference proteome</keyword>
<dbReference type="PANTHER" id="PTHR11552:SF219">
    <property type="entry name" value="GLUCOSE-METHANOL-CHOLINE OXIDOREDUCTASE N-TERMINAL DOMAIN-CONTAINING PROTEIN"/>
    <property type="match status" value="1"/>
</dbReference>
<dbReference type="EMBL" id="MAVT02000311">
    <property type="protein sequence ID" value="POS76991.1"/>
    <property type="molecule type" value="Genomic_DNA"/>
</dbReference>
<keyword evidence="3" id="KW-0274">FAD</keyword>
<dbReference type="SUPFAM" id="SSF51905">
    <property type="entry name" value="FAD/NAD(P)-binding domain"/>
    <property type="match status" value="1"/>
</dbReference>
<feature type="domain" description="Glucose-methanol-choline oxidoreductase N-terminal" evidence="5">
    <location>
        <begin position="68"/>
        <end position="82"/>
    </location>
</feature>
<feature type="active site" description="Proton donor" evidence="2">
    <location>
        <position position="347"/>
    </location>
</feature>
<dbReference type="Gene3D" id="3.50.50.60">
    <property type="entry name" value="FAD/NAD(P)-binding domain"/>
    <property type="match status" value="2"/>
</dbReference>
<dbReference type="PIRSF" id="PIRSF000137">
    <property type="entry name" value="Alcohol_oxidase"/>
    <property type="match status" value="1"/>
</dbReference>
<feature type="active site" description="Proton acceptor" evidence="2">
    <location>
        <position position="390"/>
    </location>
</feature>
<dbReference type="InterPro" id="IPR007867">
    <property type="entry name" value="GMC_OxRtase_C"/>
</dbReference>
<dbReference type="InterPro" id="IPR036188">
    <property type="entry name" value="FAD/NAD-bd_sf"/>
</dbReference>
<dbReference type="InParanoid" id="A0A2P5I3D6"/>
<accession>A0A2P5I3D6</accession>
<dbReference type="OrthoDB" id="269227at2759"/>
<evidence type="ECO:0000259" key="5">
    <source>
        <dbReference type="PROSITE" id="PS00624"/>
    </source>
</evidence>
<protein>
    <recommendedName>
        <fullName evidence="5">Glucose-methanol-choline oxidoreductase N-terminal domain-containing protein</fullName>
    </recommendedName>
</protein>
<gene>
    <name evidence="6" type="ORF">DHEL01_v204610</name>
</gene>
<dbReference type="PROSITE" id="PS00624">
    <property type="entry name" value="GMC_OXRED_2"/>
    <property type="match status" value="1"/>
</dbReference>
<dbReference type="STRING" id="158607.A0A2P5I3D6"/>
<comment type="similarity">
    <text evidence="1">Belongs to the GMC oxidoreductase family.</text>
</comment>
<proteinExistence type="inferred from homology"/>
<comment type="cofactor">
    <cofactor evidence="3">
        <name>FAD</name>
        <dbReference type="ChEBI" id="CHEBI:57692"/>
    </cofactor>
</comment>
<reference evidence="6" key="1">
    <citation type="submission" date="2017-09" db="EMBL/GenBank/DDBJ databases">
        <title>Polyketide synthases of a Diaporthe helianthi virulent isolate.</title>
        <authorList>
            <person name="Baroncelli R."/>
        </authorList>
    </citation>
    <scope>NUCLEOTIDE SEQUENCE [LARGE SCALE GENOMIC DNA]</scope>
    <source>
        <strain evidence="6">7/96</strain>
    </source>
</reference>
<evidence type="ECO:0000256" key="1">
    <source>
        <dbReference type="ARBA" id="ARBA00010790"/>
    </source>
</evidence>
<evidence type="ECO:0000256" key="2">
    <source>
        <dbReference type="PIRSR" id="PIRSR000137-1"/>
    </source>
</evidence>
<dbReference type="InterPro" id="IPR000172">
    <property type="entry name" value="GMC_OxRdtase_N"/>
</dbReference>
<dbReference type="GO" id="GO:0050660">
    <property type="term" value="F:flavin adenine dinucleotide binding"/>
    <property type="evidence" value="ECO:0007669"/>
    <property type="project" value="InterPro"/>
</dbReference>
<dbReference type="Pfam" id="PF00732">
    <property type="entry name" value="GMC_oxred_N"/>
    <property type="match status" value="1"/>
</dbReference>